<dbReference type="RefSeq" id="WP_073025217.1">
    <property type="nucleotide sequence ID" value="NZ_FQZS01000006.1"/>
</dbReference>
<dbReference type="PANTHER" id="PTHR33392">
    <property type="entry name" value="POLYISOPRENYL-TEICHOIC ACID--PEPTIDOGLYCAN TEICHOIC ACID TRANSFERASE TAGU"/>
    <property type="match status" value="1"/>
</dbReference>
<dbReference type="Gene3D" id="3.40.630.190">
    <property type="entry name" value="LCP protein"/>
    <property type="match status" value="1"/>
</dbReference>
<reference evidence="3 4" key="1">
    <citation type="submission" date="2016-11" db="EMBL/GenBank/DDBJ databases">
        <authorList>
            <person name="Jaros S."/>
            <person name="Januszkiewicz K."/>
            <person name="Wedrychowicz H."/>
        </authorList>
    </citation>
    <scope>NUCLEOTIDE SEQUENCE [LARGE SCALE GENOMIC DNA]</scope>
    <source>
        <strain evidence="3 4">DSM 19022</strain>
    </source>
</reference>
<dbReference type="InterPro" id="IPR004474">
    <property type="entry name" value="LytR_CpsA_psr"/>
</dbReference>
<comment type="similarity">
    <text evidence="1">Belongs to the LytR/CpsA/Psr (LCP) family.</text>
</comment>
<proteinExistence type="inferred from homology"/>
<dbReference type="Pfam" id="PF03816">
    <property type="entry name" value="LytR_cpsA_psr"/>
    <property type="match status" value="1"/>
</dbReference>
<gene>
    <name evidence="3" type="ORF">SAMN02745176_01092</name>
</gene>
<keyword evidence="4" id="KW-1185">Reference proteome</keyword>
<feature type="domain" description="Cell envelope-related transcriptional attenuator" evidence="2">
    <location>
        <begin position="69"/>
        <end position="218"/>
    </location>
</feature>
<dbReference type="AlphaFoldDB" id="A0A1M6DAB7"/>
<organism evidence="3 4">
    <name type="scientific">Lutispora thermophila DSM 19022</name>
    <dbReference type="NCBI Taxonomy" id="1122184"/>
    <lineage>
        <taxon>Bacteria</taxon>
        <taxon>Bacillati</taxon>
        <taxon>Bacillota</taxon>
        <taxon>Clostridia</taxon>
        <taxon>Lutisporales</taxon>
        <taxon>Lutisporaceae</taxon>
        <taxon>Lutispora</taxon>
    </lineage>
</organism>
<dbReference type="PANTHER" id="PTHR33392:SF6">
    <property type="entry name" value="POLYISOPRENYL-TEICHOIC ACID--PEPTIDOGLYCAN TEICHOIC ACID TRANSFERASE TAGU"/>
    <property type="match status" value="1"/>
</dbReference>
<sequence>MKRFLIIFTVSFLVFALIIGGSTYYYLGKFKHNESELAQIIEDNPDLQPPSAKDDSIVNFLVMGIDDARSDLMMVVRFNKDNNKAAIISIPRDTRVYIENYGYDKINHAVSKKEGALLAMDTVGKLLDIPIHYYFTMDFKGAEKIIDVMGGVKVNVPINMKYDDPTQNLHINIKKGEQVLNGKNAVHFVRYRATYANGDLDRIPVQQQFAKALIEHMTSPKMLPKAFSILDTASKYLKTNMDQSELASYALRLKDIDVENIKMYTLPGDAKYINNISYFIYDEDGLKQFNEEVCSAIGIQKSAGENIDSIDDQESDVVSRK</sequence>
<dbReference type="OrthoDB" id="305468at2"/>
<evidence type="ECO:0000256" key="1">
    <source>
        <dbReference type="ARBA" id="ARBA00006068"/>
    </source>
</evidence>
<name>A0A1M6DAB7_9FIRM</name>
<dbReference type="Proteomes" id="UP000184442">
    <property type="component" value="Unassembled WGS sequence"/>
</dbReference>
<dbReference type="NCBIfam" id="TIGR00350">
    <property type="entry name" value="lytR_cpsA_psr"/>
    <property type="match status" value="1"/>
</dbReference>
<dbReference type="InterPro" id="IPR050922">
    <property type="entry name" value="LytR/CpsA/Psr_CW_biosynth"/>
</dbReference>
<evidence type="ECO:0000259" key="2">
    <source>
        <dbReference type="Pfam" id="PF03816"/>
    </source>
</evidence>
<accession>A0A1M6DAB7</accession>
<evidence type="ECO:0000313" key="3">
    <source>
        <dbReference type="EMBL" id="SHI70163.1"/>
    </source>
</evidence>
<protein>
    <submittedName>
        <fullName evidence="3">Transcriptional attenuator, LytR family</fullName>
    </submittedName>
</protein>
<dbReference type="EMBL" id="FQZS01000006">
    <property type="protein sequence ID" value="SHI70163.1"/>
    <property type="molecule type" value="Genomic_DNA"/>
</dbReference>
<dbReference type="STRING" id="1122184.SAMN02745176_01092"/>
<evidence type="ECO:0000313" key="4">
    <source>
        <dbReference type="Proteomes" id="UP000184442"/>
    </source>
</evidence>